<name>A0ACB8T9X9_9AGAM</name>
<dbReference type="Proteomes" id="UP000814140">
    <property type="component" value="Unassembled WGS sequence"/>
</dbReference>
<accession>A0ACB8T9X9</accession>
<proteinExistence type="predicted"/>
<reference evidence="1" key="1">
    <citation type="submission" date="2021-03" db="EMBL/GenBank/DDBJ databases">
        <authorList>
            <consortium name="DOE Joint Genome Institute"/>
            <person name="Ahrendt S."/>
            <person name="Looney B.P."/>
            <person name="Miyauchi S."/>
            <person name="Morin E."/>
            <person name="Drula E."/>
            <person name="Courty P.E."/>
            <person name="Chicoki N."/>
            <person name="Fauchery L."/>
            <person name="Kohler A."/>
            <person name="Kuo A."/>
            <person name="Labutti K."/>
            <person name="Pangilinan J."/>
            <person name="Lipzen A."/>
            <person name="Riley R."/>
            <person name="Andreopoulos W."/>
            <person name="He G."/>
            <person name="Johnson J."/>
            <person name="Barry K.W."/>
            <person name="Grigoriev I.V."/>
            <person name="Nagy L."/>
            <person name="Hibbett D."/>
            <person name="Henrissat B."/>
            <person name="Matheny P.B."/>
            <person name="Labbe J."/>
            <person name="Martin F."/>
        </authorList>
    </citation>
    <scope>NUCLEOTIDE SEQUENCE</scope>
    <source>
        <strain evidence="1">HHB10654</strain>
    </source>
</reference>
<evidence type="ECO:0000313" key="1">
    <source>
        <dbReference type="EMBL" id="KAI0065623.1"/>
    </source>
</evidence>
<sequence length="447" mass="48393">MAPAADDDWSDSDDEGISEVETSVLLGVPDGIIESPSDLRDAAVSRIGGLPALLSPAILFESSHCKNCAAPMELLVQMWSPFENSPYDRALYIWGCASGACQGKDGSVRAWRGLRYNEKYATKLEQKLARKRAQEQAKGTSTSDLVKKDQQNSKNPFAMSSNTAPRSGLGSDIFGSVAPPPASAAEVPPRDGDDVDGEESGSESDAASSSSLIVALASTTLEDSPWDSAPSYPPQYLSTVAEYLPPPKKIKAPAADDDARAGTDVDLWAAEKYENSLETDQIFDRFNTRVAVEAQQCVRYELGGTPLPFANDALYAKLFPRAEHHAPATIVSKAEFKVQPAASRRVYDSTSLPACPHCGAPRVFECQLMPNLINVLKEERADTGKKMSDEERRKEVEKALKGAVAGVRGMDWGTVLVFSCEKDCCRGPGGVEKDGWREELVLVHWDT</sequence>
<organism evidence="1 2">
    <name type="scientific">Artomyces pyxidatus</name>
    <dbReference type="NCBI Taxonomy" id="48021"/>
    <lineage>
        <taxon>Eukaryota</taxon>
        <taxon>Fungi</taxon>
        <taxon>Dikarya</taxon>
        <taxon>Basidiomycota</taxon>
        <taxon>Agaricomycotina</taxon>
        <taxon>Agaricomycetes</taxon>
        <taxon>Russulales</taxon>
        <taxon>Auriscalpiaceae</taxon>
        <taxon>Artomyces</taxon>
    </lineage>
</organism>
<gene>
    <name evidence="1" type="ORF">BV25DRAFT_1798451</name>
</gene>
<comment type="caution">
    <text evidence="1">The sequence shown here is derived from an EMBL/GenBank/DDBJ whole genome shotgun (WGS) entry which is preliminary data.</text>
</comment>
<reference evidence="1" key="2">
    <citation type="journal article" date="2022" name="New Phytol.">
        <title>Evolutionary transition to the ectomycorrhizal habit in the genomes of a hyperdiverse lineage of mushroom-forming fungi.</title>
        <authorList>
            <person name="Looney B."/>
            <person name="Miyauchi S."/>
            <person name="Morin E."/>
            <person name="Drula E."/>
            <person name="Courty P.E."/>
            <person name="Kohler A."/>
            <person name="Kuo A."/>
            <person name="LaButti K."/>
            <person name="Pangilinan J."/>
            <person name="Lipzen A."/>
            <person name="Riley R."/>
            <person name="Andreopoulos W."/>
            <person name="He G."/>
            <person name="Johnson J."/>
            <person name="Nolan M."/>
            <person name="Tritt A."/>
            <person name="Barry K.W."/>
            <person name="Grigoriev I.V."/>
            <person name="Nagy L.G."/>
            <person name="Hibbett D."/>
            <person name="Henrissat B."/>
            <person name="Matheny P.B."/>
            <person name="Labbe J."/>
            <person name="Martin F.M."/>
        </authorList>
    </citation>
    <scope>NUCLEOTIDE SEQUENCE</scope>
    <source>
        <strain evidence="1">HHB10654</strain>
    </source>
</reference>
<dbReference type="EMBL" id="MU277195">
    <property type="protein sequence ID" value="KAI0065623.1"/>
    <property type="molecule type" value="Genomic_DNA"/>
</dbReference>
<keyword evidence="2" id="KW-1185">Reference proteome</keyword>
<protein>
    <submittedName>
        <fullName evidence="1">Uncharacterized protein</fullName>
    </submittedName>
</protein>
<evidence type="ECO:0000313" key="2">
    <source>
        <dbReference type="Proteomes" id="UP000814140"/>
    </source>
</evidence>